<feature type="domain" description="SHSP" evidence="3">
    <location>
        <begin position="23"/>
        <end position="136"/>
    </location>
</feature>
<evidence type="ECO:0000313" key="5">
    <source>
        <dbReference type="Proteomes" id="UP000178240"/>
    </source>
</evidence>
<name>A0A1G1Y031_9BACT</name>
<dbReference type="AlphaFoldDB" id="A0A1G1Y031"/>
<evidence type="ECO:0000259" key="3">
    <source>
        <dbReference type="PROSITE" id="PS01031"/>
    </source>
</evidence>
<reference evidence="4 5" key="1">
    <citation type="journal article" date="2016" name="Nat. Commun.">
        <title>Thousands of microbial genomes shed light on interconnected biogeochemical processes in an aquifer system.</title>
        <authorList>
            <person name="Anantharaman K."/>
            <person name="Brown C.T."/>
            <person name="Hug L.A."/>
            <person name="Sharon I."/>
            <person name="Castelle C.J."/>
            <person name="Probst A.J."/>
            <person name="Thomas B.C."/>
            <person name="Singh A."/>
            <person name="Wilkins M.J."/>
            <person name="Karaoz U."/>
            <person name="Brodie E.L."/>
            <person name="Williams K.H."/>
            <person name="Hubbard S.S."/>
            <person name="Banfield J.F."/>
        </authorList>
    </citation>
    <scope>NUCLEOTIDE SEQUENCE [LARGE SCALE GENOMIC DNA]</scope>
</reference>
<gene>
    <name evidence="4" type="ORF">A2744_03015</name>
</gene>
<dbReference type="InterPro" id="IPR002068">
    <property type="entry name" value="A-crystallin/Hsp20_dom"/>
</dbReference>
<dbReference type="STRING" id="1797535.A2744_03015"/>
<dbReference type="Pfam" id="PF00011">
    <property type="entry name" value="HSP20"/>
    <property type="match status" value="1"/>
</dbReference>
<dbReference type="PANTHER" id="PTHR11527">
    <property type="entry name" value="HEAT-SHOCK PROTEIN 20 FAMILY MEMBER"/>
    <property type="match status" value="1"/>
</dbReference>
<proteinExistence type="inferred from homology"/>
<sequence length="140" mass="15504">MTPIIKWEPLMEPFQDLEKLLDGSLAKGFVPLIDVYETKTNVVVETPLPGIDPEKVDIAINNDVLQIKGTTAKHSEVEDKDYYHKEIRSGSFYRSVVLPAHVLAAKASAVFADGILKITVPKLASKATKTFKVKINKAKK</sequence>
<comment type="caution">
    <text evidence="4">The sequence shown here is derived from an EMBL/GenBank/DDBJ whole genome shotgun (WGS) entry which is preliminary data.</text>
</comment>
<dbReference type="CDD" id="cd06464">
    <property type="entry name" value="ACD_sHsps-like"/>
    <property type="match status" value="1"/>
</dbReference>
<accession>A0A1G1Y031</accession>
<dbReference type="PROSITE" id="PS01031">
    <property type="entry name" value="SHSP"/>
    <property type="match status" value="1"/>
</dbReference>
<comment type="similarity">
    <text evidence="1 2">Belongs to the small heat shock protein (HSP20) family.</text>
</comment>
<dbReference type="InterPro" id="IPR008978">
    <property type="entry name" value="HSP20-like_chaperone"/>
</dbReference>
<dbReference type="InterPro" id="IPR031107">
    <property type="entry name" value="Small_HSP"/>
</dbReference>
<dbReference type="Proteomes" id="UP000178240">
    <property type="component" value="Unassembled WGS sequence"/>
</dbReference>
<dbReference type="SUPFAM" id="SSF49764">
    <property type="entry name" value="HSP20-like chaperones"/>
    <property type="match status" value="1"/>
</dbReference>
<evidence type="ECO:0000256" key="2">
    <source>
        <dbReference type="RuleBase" id="RU003616"/>
    </source>
</evidence>
<protein>
    <recommendedName>
        <fullName evidence="3">SHSP domain-containing protein</fullName>
    </recommendedName>
</protein>
<dbReference type="Gene3D" id="2.60.40.790">
    <property type="match status" value="1"/>
</dbReference>
<evidence type="ECO:0000313" key="4">
    <source>
        <dbReference type="EMBL" id="OGY45632.1"/>
    </source>
</evidence>
<evidence type="ECO:0000256" key="1">
    <source>
        <dbReference type="PROSITE-ProRule" id="PRU00285"/>
    </source>
</evidence>
<dbReference type="EMBL" id="MHIE01000016">
    <property type="protein sequence ID" value="OGY45632.1"/>
    <property type="molecule type" value="Genomic_DNA"/>
</dbReference>
<organism evidence="4 5">
    <name type="scientific">Candidatus Buchananbacteria bacterium RIFCSPHIGHO2_01_FULL_44_11</name>
    <dbReference type="NCBI Taxonomy" id="1797535"/>
    <lineage>
        <taxon>Bacteria</taxon>
        <taxon>Candidatus Buchananiibacteriota</taxon>
    </lineage>
</organism>